<gene>
    <name evidence="1" type="primary">orf36</name>
</gene>
<keyword evidence="1" id="KW-0934">Plastid</keyword>
<evidence type="ECO:0000313" key="1">
    <source>
        <dbReference type="EMBL" id="ARW62690.1"/>
    </source>
</evidence>
<proteinExistence type="predicted"/>
<protein>
    <submittedName>
        <fullName evidence="1">Uncharacterized protein</fullName>
    </submittedName>
</protein>
<dbReference type="RefSeq" id="YP_009394128.1">
    <property type="nucleotide sequence ID" value="NC_035271.1"/>
</dbReference>
<dbReference type="GeneID" id="33355939"/>
<geneLocation type="chloroplast" evidence="1"/>
<reference evidence="1" key="1">
    <citation type="journal article" date="2017" name="J. Phycol.">
        <title>Analysis of chloroplast genomes and a supermatrix inform reclassification of the Rhodomelaceae (Rhodophyta).</title>
        <authorList>
            <person name="Diaz-Tapia P."/>
            <person name="Maggs C.A."/>
            <person name="West J.A."/>
            <person name="Verbruggen H."/>
        </authorList>
    </citation>
    <scope>NUCLEOTIDE SEQUENCE</scope>
    <source>
        <strain evidence="1">PD508</strain>
    </source>
</reference>
<sequence>MKDIENNLETIHFIQELLIMINIYLVKNLMKNIFIL</sequence>
<keyword evidence="1" id="KW-0150">Chloroplast</keyword>
<dbReference type="EMBL" id="MF101424">
    <property type="protein sequence ID" value="ARW62690.1"/>
    <property type="molecule type" value="Genomic_DNA"/>
</dbReference>
<organism evidence="1">
    <name type="scientific">Rhodomela confervoides</name>
    <name type="common">Red alga</name>
    <dbReference type="NCBI Taxonomy" id="35163"/>
    <lineage>
        <taxon>Eukaryota</taxon>
        <taxon>Rhodophyta</taxon>
        <taxon>Florideophyceae</taxon>
        <taxon>Rhodymeniophycidae</taxon>
        <taxon>Ceramiales</taxon>
        <taxon>Rhodomelaceae</taxon>
        <taxon>Rhodomela</taxon>
    </lineage>
</organism>
<dbReference type="AlphaFoldDB" id="A0A1Z1M9P6"/>
<name>A0A1Z1M9P6_RHOCN</name>
<accession>A0A1Z1M9P6</accession>